<keyword evidence="1" id="KW-0812">Transmembrane</keyword>
<name>A0ABU2DQU6_9MICC</name>
<gene>
    <name evidence="3" type="ORF">RIL96_03785</name>
</gene>
<keyword evidence="1" id="KW-1133">Transmembrane helix</keyword>
<sequence length="174" mass="19291">MTEQTQTYLTYLWVALAIILLAGLLLWWGWRGRRRRQSAIPAPQEIPAPLLDQEPLVGAEGMVVGTVHAGDHLDRVAVHGLGLRSHGRLEVHTQGVAVLRAGAENYLIPVQSLTHVRTDRGVVGKFVESDGVVIIGWRLGQTEVETAFRPRYARSHQPLLEQLETLIDQEASTP</sequence>
<dbReference type="Proteomes" id="UP001251870">
    <property type="component" value="Unassembled WGS sequence"/>
</dbReference>
<evidence type="ECO:0000313" key="3">
    <source>
        <dbReference type="EMBL" id="MDR8018685.1"/>
    </source>
</evidence>
<reference evidence="3 4" key="1">
    <citation type="submission" date="2023-09" db="EMBL/GenBank/DDBJ databases">
        <title>Description of three actinobacteria isolated from air of manufacturing shop in a pharmaceutical factory.</title>
        <authorList>
            <person name="Zhang D.-F."/>
        </authorList>
    </citation>
    <scope>NUCLEOTIDE SEQUENCE [LARGE SCALE GENOMIC DNA]</scope>
    <source>
        <strain evidence="3 4">LY-0111</strain>
    </source>
</reference>
<feature type="transmembrane region" description="Helical" evidence="1">
    <location>
        <begin position="12"/>
        <end position="30"/>
    </location>
</feature>
<comment type="caution">
    <text evidence="3">The sequence shown here is derived from an EMBL/GenBank/DDBJ whole genome shotgun (WGS) entry which is preliminary data.</text>
</comment>
<dbReference type="RefSeq" id="WP_310547663.1">
    <property type="nucleotide sequence ID" value="NZ_JAVKGR010000002.1"/>
</dbReference>
<proteinExistence type="predicted"/>
<evidence type="ECO:0000256" key="1">
    <source>
        <dbReference type="SAM" id="Phobius"/>
    </source>
</evidence>
<protein>
    <recommendedName>
        <fullName evidence="2">PH domain-containing protein</fullName>
    </recommendedName>
</protein>
<evidence type="ECO:0000313" key="4">
    <source>
        <dbReference type="Proteomes" id="UP001251870"/>
    </source>
</evidence>
<dbReference type="EMBL" id="JAVKGR010000002">
    <property type="protein sequence ID" value="MDR8018685.1"/>
    <property type="molecule type" value="Genomic_DNA"/>
</dbReference>
<evidence type="ECO:0000259" key="2">
    <source>
        <dbReference type="Pfam" id="PF25362"/>
    </source>
</evidence>
<organism evidence="3 4">
    <name type="scientific">Nesterenkonia aerolata</name>
    <dbReference type="NCBI Taxonomy" id="3074079"/>
    <lineage>
        <taxon>Bacteria</taxon>
        <taxon>Bacillati</taxon>
        <taxon>Actinomycetota</taxon>
        <taxon>Actinomycetes</taxon>
        <taxon>Micrococcales</taxon>
        <taxon>Micrococcaceae</taxon>
        <taxon>Nesterenkonia</taxon>
    </lineage>
</organism>
<accession>A0ABU2DQU6</accession>
<dbReference type="InterPro" id="IPR057446">
    <property type="entry name" value="PH_bac"/>
</dbReference>
<keyword evidence="1" id="KW-0472">Membrane</keyword>
<dbReference type="Pfam" id="PF25362">
    <property type="entry name" value="bPH_11"/>
    <property type="match status" value="1"/>
</dbReference>
<keyword evidence="4" id="KW-1185">Reference proteome</keyword>
<feature type="domain" description="PH" evidence="2">
    <location>
        <begin position="53"/>
        <end position="163"/>
    </location>
</feature>